<dbReference type="PANTHER" id="PTHR16305">
    <property type="entry name" value="TESTICULAR SOLUBLE ADENYLYL CYCLASE"/>
    <property type="match status" value="1"/>
</dbReference>
<dbReference type="CDD" id="cd06170">
    <property type="entry name" value="LuxR_C_like"/>
    <property type="match status" value="1"/>
</dbReference>
<dbReference type="SUPFAM" id="SSF46894">
    <property type="entry name" value="C-terminal effector domain of the bipartite response regulators"/>
    <property type="match status" value="1"/>
</dbReference>
<dbReference type="InterPro" id="IPR036388">
    <property type="entry name" value="WH-like_DNA-bd_sf"/>
</dbReference>
<keyword evidence="5" id="KW-1185">Reference proteome</keyword>
<dbReference type="InterPro" id="IPR041664">
    <property type="entry name" value="AAA_16"/>
</dbReference>
<dbReference type="EMBL" id="CP073721">
    <property type="protein sequence ID" value="UWZ39303.1"/>
    <property type="molecule type" value="Genomic_DNA"/>
</dbReference>
<accession>A0ABY5ZF66</accession>
<sequence length="916" mass="99840">MVLVERDQEHARLLRMFADCQQGRPGIVWLEGPVGTGRSALLASFLDCAVEAGAAVLRGDGMPPEQQTPLGVLRQLFRDAPLPPETASMVACTLEDAALAAYVSGIESDSGRLISRRVLQRLDDVILGLATQLPVVVCVDDVQDADAASLRFLLHLARRARAARLLVIVAERQGPQPAHMAFRVELQREPYCRRLRAAALSRAGVEQVLRDRLPEAAHDLDACVEATGGNPLLLHGWMEDRRHADGPGEHYGSAMLSCLYRSQFIVQQVLRVMAILGEFGEAGVVARFLEAEPDYVARIIRGLEAAGLLDGGRFRHPAAEAAVYRAISRESLLDLHTRAAQLLYEDGADAVIVADHLYASGIRVDAPWVVAVLRQAAEVASHDGEVQRAVEYLKLAYRTTDDETERMTIRATIAYVGWRVNPSIAARHLPELVAAVRHGTLRGPAVFVPIWCSMWFGRGDDATSLLVKLIAEGPVEPETDAEIWRASRWLATWYPAMARRLPPAPSAVPAKVAAPMVTHHPAEAMLVLDNVTERQKDDLINAAVRVLRTPGVDDRTVSSLVSSLTALLSTGRLELAAAGCDDLFGRLAGCNAPTWQAVLTAIRAEISYRTGDLSAAARHAAMALRIMPPESWGIVVGAPRAAAINVAVAIGDYEVAADQLNQPVPPAMFHTPYGVNYLIARGRYRVATGACRAAIEDFSICGDMLDSWGLDVAAVAQWRTDAGWAHLRLGEVQRARKLASEQLARASDHPYVRGYALRLLAATSELARRPPLLYEAIEQLQDAGDRLGLAHAISELSRAQQDLGRSSQARVLLRRASTVARECNAEQLYRSLHPGADELEPPGPQADNQRLAALSGAERKVAALAARGHTNRQIARKLCITLSTVEQHLTRIYRKVEVSRRSDLIPLLQQEILRSA</sequence>
<dbReference type="PROSITE" id="PS00622">
    <property type="entry name" value="HTH_LUXR_1"/>
    <property type="match status" value="1"/>
</dbReference>
<dbReference type="Pfam" id="PF13191">
    <property type="entry name" value="AAA_16"/>
    <property type="match status" value="1"/>
</dbReference>
<dbReference type="Gene3D" id="1.25.40.10">
    <property type="entry name" value="Tetratricopeptide repeat domain"/>
    <property type="match status" value="1"/>
</dbReference>
<evidence type="ECO:0000256" key="1">
    <source>
        <dbReference type="ARBA" id="ARBA00022741"/>
    </source>
</evidence>
<dbReference type="InterPro" id="IPR000792">
    <property type="entry name" value="Tscrpt_reg_LuxR_C"/>
</dbReference>
<keyword evidence="2" id="KW-0067">ATP-binding</keyword>
<dbReference type="PROSITE" id="PS50043">
    <property type="entry name" value="HTH_LUXR_2"/>
    <property type="match status" value="1"/>
</dbReference>
<evidence type="ECO:0000259" key="3">
    <source>
        <dbReference type="PROSITE" id="PS50043"/>
    </source>
</evidence>
<dbReference type="RefSeq" id="WP_260728702.1">
    <property type="nucleotide sequence ID" value="NZ_BAAABS010000056.1"/>
</dbReference>
<name>A0ABY5ZF66_9ACTN</name>
<dbReference type="SUPFAM" id="SSF52540">
    <property type="entry name" value="P-loop containing nucleoside triphosphate hydrolases"/>
    <property type="match status" value="1"/>
</dbReference>
<dbReference type="SMART" id="SM00421">
    <property type="entry name" value="HTH_LUXR"/>
    <property type="match status" value="1"/>
</dbReference>
<dbReference type="PANTHER" id="PTHR16305:SF35">
    <property type="entry name" value="TRANSCRIPTIONAL ACTIVATOR DOMAIN"/>
    <property type="match status" value="1"/>
</dbReference>
<evidence type="ECO:0000313" key="4">
    <source>
        <dbReference type="EMBL" id="UWZ39303.1"/>
    </source>
</evidence>
<proteinExistence type="predicted"/>
<dbReference type="InterPro" id="IPR016032">
    <property type="entry name" value="Sig_transdc_resp-reg_C-effctor"/>
</dbReference>
<dbReference type="InterPro" id="IPR011990">
    <property type="entry name" value="TPR-like_helical_dom_sf"/>
</dbReference>
<dbReference type="PRINTS" id="PR00038">
    <property type="entry name" value="HTHLUXR"/>
</dbReference>
<reference evidence="4" key="1">
    <citation type="submission" date="2021-04" db="EMBL/GenBank/DDBJ databases">
        <title>Biosynthetic gene clusters of Dactylosporangioum roseum.</title>
        <authorList>
            <person name="Hartkoorn R.C."/>
            <person name="Beaudoing E."/>
            <person name="Hot D."/>
            <person name="Moureu S."/>
        </authorList>
    </citation>
    <scope>NUCLEOTIDE SEQUENCE</scope>
    <source>
        <strain evidence="4">NRRL B-16295</strain>
    </source>
</reference>
<gene>
    <name evidence="4" type="ORF">Drose_14315</name>
</gene>
<dbReference type="Gene3D" id="1.10.10.10">
    <property type="entry name" value="Winged helix-like DNA-binding domain superfamily/Winged helix DNA-binding domain"/>
    <property type="match status" value="1"/>
</dbReference>
<dbReference type="SUPFAM" id="SSF48452">
    <property type="entry name" value="TPR-like"/>
    <property type="match status" value="1"/>
</dbReference>
<evidence type="ECO:0000313" key="5">
    <source>
        <dbReference type="Proteomes" id="UP001058271"/>
    </source>
</evidence>
<feature type="domain" description="HTH luxR-type" evidence="3">
    <location>
        <begin position="847"/>
        <end position="912"/>
    </location>
</feature>
<evidence type="ECO:0000256" key="2">
    <source>
        <dbReference type="ARBA" id="ARBA00022840"/>
    </source>
</evidence>
<dbReference type="Proteomes" id="UP001058271">
    <property type="component" value="Chromosome"/>
</dbReference>
<dbReference type="InterPro" id="IPR027417">
    <property type="entry name" value="P-loop_NTPase"/>
</dbReference>
<organism evidence="4 5">
    <name type="scientific">Dactylosporangium roseum</name>
    <dbReference type="NCBI Taxonomy" id="47989"/>
    <lineage>
        <taxon>Bacteria</taxon>
        <taxon>Bacillati</taxon>
        <taxon>Actinomycetota</taxon>
        <taxon>Actinomycetes</taxon>
        <taxon>Micromonosporales</taxon>
        <taxon>Micromonosporaceae</taxon>
        <taxon>Dactylosporangium</taxon>
    </lineage>
</organism>
<keyword evidence="1" id="KW-0547">Nucleotide-binding</keyword>
<dbReference type="Pfam" id="PF00196">
    <property type="entry name" value="GerE"/>
    <property type="match status" value="1"/>
</dbReference>
<dbReference type="Gene3D" id="3.40.50.300">
    <property type="entry name" value="P-loop containing nucleotide triphosphate hydrolases"/>
    <property type="match status" value="1"/>
</dbReference>
<protein>
    <submittedName>
        <fullName evidence="4">AAA family ATPase</fullName>
    </submittedName>
</protein>